<dbReference type="Proteomes" id="UP001276659">
    <property type="component" value="Unassembled WGS sequence"/>
</dbReference>
<evidence type="ECO:0000313" key="2">
    <source>
        <dbReference type="Proteomes" id="UP001276659"/>
    </source>
</evidence>
<gene>
    <name evidence="1" type="ORF">OEA41_005553</name>
</gene>
<dbReference type="AlphaFoldDB" id="A0AAD9ZIL6"/>
<comment type="caution">
    <text evidence="1">The sequence shown here is derived from an EMBL/GenBank/DDBJ whole genome shotgun (WGS) entry which is preliminary data.</text>
</comment>
<evidence type="ECO:0000313" key="1">
    <source>
        <dbReference type="EMBL" id="KAK3179431.1"/>
    </source>
</evidence>
<name>A0AAD9ZIL6_9LECA</name>
<keyword evidence="2" id="KW-1185">Reference proteome</keyword>
<organism evidence="1 2">
    <name type="scientific">Lepraria neglecta</name>
    <dbReference type="NCBI Taxonomy" id="209136"/>
    <lineage>
        <taxon>Eukaryota</taxon>
        <taxon>Fungi</taxon>
        <taxon>Dikarya</taxon>
        <taxon>Ascomycota</taxon>
        <taxon>Pezizomycotina</taxon>
        <taxon>Lecanoromycetes</taxon>
        <taxon>OSLEUM clade</taxon>
        <taxon>Lecanoromycetidae</taxon>
        <taxon>Lecanorales</taxon>
        <taxon>Lecanorineae</taxon>
        <taxon>Stereocaulaceae</taxon>
        <taxon>Lepraria</taxon>
    </lineage>
</organism>
<proteinExistence type="predicted"/>
<sequence length="257" mass="29414">MLCARRTFGKRAAEDYYAERFWFTYQKKVWANSWNNTTDGANFLDYPDGADTFFQWLQGWIGGVMTDTYFFQALPAAWQAQFLANLGLAVLPPTVGEDKSPPYKTLLPNALHFRRGADTDAPHAELRIMGGSNLIMAPQAGNNLTASIEVLTIPDVDRDGEWQDFMQRVGDKWMAYKDNDNMQLNTRPHWAKDWEGLTLGNGKSKRDAREYLRTVSYKDAIPDFKTKLAEIGKEQGWDWKIFALGSRTICGIRLYIF</sequence>
<dbReference type="EMBL" id="JASNWA010000002">
    <property type="protein sequence ID" value="KAK3179431.1"/>
    <property type="molecule type" value="Genomic_DNA"/>
</dbReference>
<reference evidence="1" key="1">
    <citation type="submission" date="2022-11" db="EMBL/GenBank/DDBJ databases">
        <title>Chromosomal genome sequence assembly and mating type (MAT) locus characterization of the leprose asexual lichenized fungus Lepraria neglecta (Nyl.) Erichsen.</title>
        <authorList>
            <person name="Allen J.L."/>
            <person name="Pfeffer B."/>
        </authorList>
    </citation>
    <scope>NUCLEOTIDE SEQUENCE</scope>
    <source>
        <strain evidence="1">Allen 5258</strain>
    </source>
</reference>
<accession>A0AAD9ZIL6</accession>
<protein>
    <submittedName>
        <fullName evidence="1">Uncharacterized protein</fullName>
    </submittedName>
</protein>